<reference evidence="10" key="1">
    <citation type="submission" date="2020-06" db="EMBL/GenBank/DDBJ databases">
        <authorList>
            <person name="Li T."/>
            <person name="Hu X."/>
            <person name="Zhang T."/>
            <person name="Song X."/>
            <person name="Zhang H."/>
            <person name="Dai N."/>
            <person name="Sheng W."/>
            <person name="Hou X."/>
            <person name="Wei L."/>
        </authorList>
    </citation>
    <scope>NUCLEOTIDE SEQUENCE</scope>
    <source>
        <strain evidence="10">3651</strain>
        <tissue evidence="10">Leaf</tissue>
    </source>
</reference>
<organism evidence="10 11">
    <name type="scientific">Sesamum alatum</name>
    <dbReference type="NCBI Taxonomy" id="300844"/>
    <lineage>
        <taxon>Eukaryota</taxon>
        <taxon>Viridiplantae</taxon>
        <taxon>Streptophyta</taxon>
        <taxon>Embryophyta</taxon>
        <taxon>Tracheophyta</taxon>
        <taxon>Spermatophyta</taxon>
        <taxon>Magnoliopsida</taxon>
        <taxon>eudicotyledons</taxon>
        <taxon>Gunneridae</taxon>
        <taxon>Pentapetalae</taxon>
        <taxon>asterids</taxon>
        <taxon>lamiids</taxon>
        <taxon>Lamiales</taxon>
        <taxon>Pedaliaceae</taxon>
        <taxon>Sesamum</taxon>
    </lineage>
</organism>
<evidence type="ECO:0000256" key="6">
    <source>
        <dbReference type="ARBA" id="ARBA00023239"/>
    </source>
</evidence>
<dbReference type="CDD" id="cd01061">
    <property type="entry name" value="RNase_T2_euk"/>
    <property type="match status" value="1"/>
</dbReference>
<dbReference type="InterPro" id="IPR033130">
    <property type="entry name" value="RNase_T2_His_AS_2"/>
</dbReference>
<evidence type="ECO:0000256" key="4">
    <source>
        <dbReference type="ARBA" id="ARBA00022801"/>
    </source>
</evidence>
<dbReference type="SUPFAM" id="SSF55895">
    <property type="entry name" value="Ribonuclease Rh-like"/>
    <property type="match status" value="1"/>
</dbReference>
<evidence type="ECO:0000256" key="5">
    <source>
        <dbReference type="ARBA" id="ARBA00023157"/>
    </source>
</evidence>
<dbReference type="FunFam" id="3.90.730.10:FF:000003">
    <property type="entry name" value="Ribonuclease 3"/>
    <property type="match status" value="1"/>
</dbReference>
<keyword evidence="2" id="KW-0540">Nuclease</keyword>
<comment type="caution">
    <text evidence="10">The sequence shown here is derived from an EMBL/GenBank/DDBJ whole genome shotgun (WGS) entry which is preliminary data.</text>
</comment>
<keyword evidence="6" id="KW-0456">Lyase</keyword>
<comment type="similarity">
    <text evidence="1 8">Belongs to the RNase T2 family.</text>
</comment>
<feature type="active site" evidence="7">
    <location>
        <position position="78"/>
    </location>
</feature>
<keyword evidence="3" id="KW-0255">Endonuclease</keyword>
<accession>A0AAE1Y5T9</accession>
<evidence type="ECO:0000313" key="10">
    <source>
        <dbReference type="EMBL" id="KAK4423736.1"/>
    </source>
</evidence>
<name>A0AAE1Y5T9_9LAMI</name>
<dbReference type="InterPro" id="IPR001568">
    <property type="entry name" value="RNase_T2-like"/>
</dbReference>
<dbReference type="Pfam" id="PF00445">
    <property type="entry name" value="Ribonuclease_T2"/>
    <property type="match status" value="1"/>
</dbReference>
<dbReference type="InterPro" id="IPR033697">
    <property type="entry name" value="Ribonuclease_T2_eukaryotic"/>
</dbReference>
<evidence type="ECO:0000256" key="9">
    <source>
        <dbReference type="SAM" id="SignalP"/>
    </source>
</evidence>
<dbReference type="GO" id="GO:0005576">
    <property type="term" value="C:extracellular region"/>
    <property type="evidence" value="ECO:0007669"/>
    <property type="project" value="TreeGrafter"/>
</dbReference>
<sequence length="243" mass="27599">MKAKDLYSPRPKYMAKSGCSFILVELLLLQCLSHLTISFGQGYDFFYFVQQWPGSYCDTKKSCCYPTTGKPPANFTIHGLWPNYNNGSYPSNCNADSPYNATKISDLLGKMEVDWPTLACPTNDGTRFWTHEWEKHGTCSETVLDQHSYFEAALNIKNKVNILKVLEDAGIKPDDTFYKERQIREAIKAGIGYTPAITCNTDPTKNRQLSEIYLCVDASGKDLIECPKFPNRCKRPPLQFPIF</sequence>
<feature type="active site" evidence="7">
    <location>
        <position position="136"/>
    </location>
</feature>
<dbReference type="GO" id="GO:0016787">
    <property type="term" value="F:hydrolase activity"/>
    <property type="evidence" value="ECO:0007669"/>
    <property type="project" value="UniProtKB-KW"/>
</dbReference>
<keyword evidence="11" id="KW-1185">Reference proteome</keyword>
<evidence type="ECO:0000256" key="1">
    <source>
        <dbReference type="ARBA" id="ARBA00007469"/>
    </source>
</evidence>
<dbReference type="GO" id="GO:0003723">
    <property type="term" value="F:RNA binding"/>
    <property type="evidence" value="ECO:0007669"/>
    <property type="project" value="InterPro"/>
</dbReference>
<evidence type="ECO:0000256" key="8">
    <source>
        <dbReference type="RuleBase" id="RU004328"/>
    </source>
</evidence>
<dbReference type="Gene3D" id="3.90.730.10">
    <property type="entry name" value="Ribonuclease T2-like"/>
    <property type="match status" value="1"/>
</dbReference>
<dbReference type="InterPro" id="IPR036430">
    <property type="entry name" value="RNase_T2-like_sf"/>
</dbReference>
<dbReference type="InterPro" id="IPR018188">
    <property type="entry name" value="RNase_T2_His_AS_1"/>
</dbReference>
<dbReference type="PANTHER" id="PTHR11240:SF75">
    <property type="entry name" value="RIBONUCLEASE 3"/>
    <property type="match status" value="1"/>
</dbReference>
<feature type="signal peptide" evidence="9">
    <location>
        <begin position="1"/>
        <end position="42"/>
    </location>
</feature>
<evidence type="ECO:0000313" key="11">
    <source>
        <dbReference type="Proteomes" id="UP001293254"/>
    </source>
</evidence>
<evidence type="ECO:0000256" key="3">
    <source>
        <dbReference type="ARBA" id="ARBA00022759"/>
    </source>
</evidence>
<dbReference type="GO" id="GO:0006401">
    <property type="term" value="P:RNA catabolic process"/>
    <property type="evidence" value="ECO:0007669"/>
    <property type="project" value="TreeGrafter"/>
</dbReference>
<gene>
    <name evidence="10" type="ORF">Salat_1956500</name>
</gene>
<evidence type="ECO:0000256" key="2">
    <source>
        <dbReference type="ARBA" id="ARBA00022722"/>
    </source>
</evidence>
<reference evidence="10" key="2">
    <citation type="journal article" date="2024" name="Plant">
        <title>Genomic evolution and insights into agronomic trait innovations of Sesamum species.</title>
        <authorList>
            <person name="Miao H."/>
            <person name="Wang L."/>
            <person name="Qu L."/>
            <person name="Liu H."/>
            <person name="Sun Y."/>
            <person name="Le M."/>
            <person name="Wang Q."/>
            <person name="Wei S."/>
            <person name="Zheng Y."/>
            <person name="Lin W."/>
            <person name="Duan Y."/>
            <person name="Cao H."/>
            <person name="Xiong S."/>
            <person name="Wang X."/>
            <person name="Wei L."/>
            <person name="Li C."/>
            <person name="Ma Q."/>
            <person name="Ju M."/>
            <person name="Zhao R."/>
            <person name="Li G."/>
            <person name="Mu C."/>
            <person name="Tian Q."/>
            <person name="Mei H."/>
            <person name="Zhang T."/>
            <person name="Gao T."/>
            <person name="Zhang H."/>
        </authorList>
    </citation>
    <scope>NUCLEOTIDE SEQUENCE</scope>
    <source>
        <strain evidence="10">3651</strain>
    </source>
</reference>
<dbReference type="GO" id="GO:0033897">
    <property type="term" value="F:ribonuclease T2 activity"/>
    <property type="evidence" value="ECO:0007669"/>
    <property type="project" value="InterPro"/>
</dbReference>
<keyword evidence="5" id="KW-1015">Disulfide bond</keyword>
<feature type="chain" id="PRO_5042277302" evidence="9">
    <location>
        <begin position="43"/>
        <end position="243"/>
    </location>
</feature>
<dbReference type="PROSITE" id="PS00531">
    <property type="entry name" value="RNASE_T2_2"/>
    <property type="match status" value="1"/>
</dbReference>
<proteinExistence type="inferred from homology"/>
<dbReference type="PANTHER" id="PTHR11240">
    <property type="entry name" value="RIBONUCLEASE T2"/>
    <property type="match status" value="1"/>
</dbReference>
<dbReference type="AlphaFoldDB" id="A0AAE1Y5T9"/>
<keyword evidence="9" id="KW-0732">Signal</keyword>
<dbReference type="EMBL" id="JACGWO010000007">
    <property type="protein sequence ID" value="KAK4423736.1"/>
    <property type="molecule type" value="Genomic_DNA"/>
</dbReference>
<protein>
    <submittedName>
        <fullName evidence="10">Extracellular ribonuclease LE</fullName>
    </submittedName>
</protein>
<evidence type="ECO:0000256" key="7">
    <source>
        <dbReference type="PIRSR" id="PIRSR633697-1"/>
    </source>
</evidence>
<feature type="active site" evidence="7">
    <location>
        <position position="132"/>
    </location>
</feature>
<keyword evidence="4" id="KW-0378">Hydrolase</keyword>
<dbReference type="PROSITE" id="PS00530">
    <property type="entry name" value="RNASE_T2_1"/>
    <property type="match status" value="1"/>
</dbReference>
<dbReference type="Proteomes" id="UP001293254">
    <property type="component" value="Unassembled WGS sequence"/>
</dbReference>